<feature type="transmembrane region" description="Helical" evidence="1">
    <location>
        <begin position="6"/>
        <end position="25"/>
    </location>
</feature>
<gene>
    <name evidence="3" type="ORF">FHR98_001290</name>
</gene>
<proteinExistence type="predicted"/>
<keyword evidence="1" id="KW-0812">Transmembrane</keyword>
<dbReference type="Pfam" id="PF21741">
    <property type="entry name" value="DUF6867"/>
    <property type="match status" value="1"/>
</dbReference>
<dbReference type="InterPro" id="IPR049201">
    <property type="entry name" value="DUF6867"/>
</dbReference>
<dbReference type="Proteomes" id="UP000581135">
    <property type="component" value="Unassembled WGS sequence"/>
</dbReference>
<keyword evidence="4" id="KW-1185">Reference proteome</keyword>
<feature type="domain" description="DUF6867" evidence="2">
    <location>
        <begin position="8"/>
        <end position="110"/>
    </location>
</feature>
<keyword evidence="1" id="KW-0472">Membrane</keyword>
<evidence type="ECO:0000313" key="3">
    <source>
        <dbReference type="EMBL" id="MBB3065011.1"/>
    </source>
</evidence>
<name>A0A839SQC8_9PROT</name>
<reference evidence="3 4" key="1">
    <citation type="submission" date="2020-08" db="EMBL/GenBank/DDBJ databases">
        <title>Genomic Encyclopedia of Type Strains, Phase III (KMG-III): the genomes of soil and plant-associated and newly described type strains.</title>
        <authorList>
            <person name="Whitman W."/>
        </authorList>
    </citation>
    <scope>NUCLEOTIDE SEQUENCE [LARGE SCALE GENOMIC DNA]</scope>
    <source>
        <strain evidence="3 4">CECT 8803</strain>
    </source>
</reference>
<sequence>MSAIFSQSLPVFIVLTAAFGICAWLSGQAMANGWRPLWVALFYAGLIALAHRFLLFALRDASLLDFLGFVLSLIFFCAIAWFAYRKRRADRMVSQYPWLYQRAGLIGWRALRD</sequence>
<evidence type="ECO:0000259" key="2">
    <source>
        <dbReference type="Pfam" id="PF21741"/>
    </source>
</evidence>
<protein>
    <submittedName>
        <fullName evidence="3">Branched-chain amino acid transport system ATP-binding protein</fullName>
    </submittedName>
</protein>
<dbReference type="EMBL" id="JACHXA010000003">
    <property type="protein sequence ID" value="MBB3065011.1"/>
    <property type="molecule type" value="Genomic_DNA"/>
</dbReference>
<dbReference type="RefSeq" id="WP_183415826.1">
    <property type="nucleotide sequence ID" value="NZ_JACHXA010000003.1"/>
</dbReference>
<dbReference type="GO" id="GO:0005524">
    <property type="term" value="F:ATP binding"/>
    <property type="evidence" value="ECO:0007669"/>
    <property type="project" value="UniProtKB-KW"/>
</dbReference>
<comment type="caution">
    <text evidence="3">The sequence shown here is derived from an EMBL/GenBank/DDBJ whole genome shotgun (WGS) entry which is preliminary data.</text>
</comment>
<feature type="transmembrane region" description="Helical" evidence="1">
    <location>
        <begin position="63"/>
        <end position="84"/>
    </location>
</feature>
<accession>A0A839SQC8</accession>
<feature type="transmembrane region" description="Helical" evidence="1">
    <location>
        <begin position="37"/>
        <end position="57"/>
    </location>
</feature>
<evidence type="ECO:0000256" key="1">
    <source>
        <dbReference type="SAM" id="Phobius"/>
    </source>
</evidence>
<keyword evidence="3" id="KW-0067">ATP-binding</keyword>
<organism evidence="3 4">
    <name type="scientific">Limibacillus halophilus</name>
    <dbReference type="NCBI Taxonomy" id="1579333"/>
    <lineage>
        <taxon>Bacteria</taxon>
        <taxon>Pseudomonadati</taxon>
        <taxon>Pseudomonadota</taxon>
        <taxon>Alphaproteobacteria</taxon>
        <taxon>Rhodospirillales</taxon>
        <taxon>Rhodovibrionaceae</taxon>
        <taxon>Limibacillus</taxon>
    </lineage>
</organism>
<keyword evidence="1" id="KW-1133">Transmembrane helix</keyword>
<evidence type="ECO:0000313" key="4">
    <source>
        <dbReference type="Proteomes" id="UP000581135"/>
    </source>
</evidence>
<keyword evidence="3" id="KW-0547">Nucleotide-binding</keyword>
<dbReference type="AlphaFoldDB" id="A0A839SQC8"/>